<organism evidence="1 2">
    <name type="scientific">Scortum barcoo</name>
    <name type="common">barcoo grunter</name>
    <dbReference type="NCBI Taxonomy" id="214431"/>
    <lineage>
        <taxon>Eukaryota</taxon>
        <taxon>Metazoa</taxon>
        <taxon>Chordata</taxon>
        <taxon>Craniata</taxon>
        <taxon>Vertebrata</taxon>
        <taxon>Euteleostomi</taxon>
        <taxon>Actinopterygii</taxon>
        <taxon>Neopterygii</taxon>
        <taxon>Teleostei</taxon>
        <taxon>Neoteleostei</taxon>
        <taxon>Acanthomorphata</taxon>
        <taxon>Eupercaria</taxon>
        <taxon>Centrarchiformes</taxon>
        <taxon>Terapontoidei</taxon>
        <taxon>Terapontidae</taxon>
        <taxon>Scortum</taxon>
    </lineage>
</organism>
<evidence type="ECO:0000313" key="1">
    <source>
        <dbReference type="EMBL" id="KAI3375373.1"/>
    </source>
</evidence>
<dbReference type="Proteomes" id="UP000831701">
    <property type="component" value="Chromosome 3"/>
</dbReference>
<protein>
    <submittedName>
        <fullName evidence="1">Uncharacterized protein</fullName>
    </submittedName>
</protein>
<evidence type="ECO:0000313" key="2">
    <source>
        <dbReference type="Proteomes" id="UP000831701"/>
    </source>
</evidence>
<gene>
    <name evidence="1" type="ORF">L3Q82_021097</name>
</gene>
<keyword evidence="2" id="KW-1185">Reference proteome</keyword>
<dbReference type="EMBL" id="CM041533">
    <property type="protein sequence ID" value="KAI3375373.1"/>
    <property type="molecule type" value="Genomic_DNA"/>
</dbReference>
<comment type="caution">
    <text evidence="1">The sequence shown here is derived from an EMBL/GenBank/DDBJ whole genome shotgun (WGS) entry which is preliminary data.</text>
</comment>
<proteinExistence type="predicted"/>
<name>A0ACB8X6Q3_9TELE</name>
<sequence length="168" mass="18874">MPLSQRKPNQGRSKALQSKLANFASPSASNKARAGSQAMDTDEANASSTPEDTMSDTNSATTGAQSNPTPVTILEAINNMKTEFSTRPPRRKEKNQQVRFYQDMAAGVHKKQKVFDEARWQLWSMGLRYAIIPPARLLVTYQERSHIFNNRDEAEDFIKQIRSETGPD</sequence>
<reference evidence="1" key="1">
    <citation type="submission" date="2022-04" db="EMBL/GenBank/DDBJ databases">
        <title>Jade perch genome.</title>
        <authorList>
            <person name="Chao B."/>
        </authorList>
    </citation>
    <scope>NUCLEOTIDE SEQUENCE</scope>
    <source>
        <strain evidence="1">CB-2022</strain>
    </source>
</reference>
<accession>A0ACB8X6Q3</accession>